<protein>
    <submittedName>
        <fullName evidence="2">2737_t:CDS:1</fullName>
    </submittedName>
</protein>
<organism evidence="2 3">
    <name type="scientific">Cetraspora pellucida</name>
    <dbReference type="NCBI Taxonomy" id="1433469"/>
    <lineage>
        <taxon>Eukaryota</taxon>
        <taxon>Fungi</taxon>
        <taxon>Fungi incertae sedis</taxon>
        <taxon>Mucoromycota</taxon>
        <taxon>Glomeromycotina</taxon>
        <taxon>Glomeromycetes</taxon>
        <taxon>Diversisporales</taxon>
        <taxon>Gigasporaceae</taxon>
        <taxon>Cetraspora</taxon>
    </lineage>
</organism>
<dbReference type="Proteomes" id="UP000789759">
    <property type="component" value="Unassembled WGS sequence"/>
</dbReference>
<dbReference type="EMBL" id="CAJVQA010009257">
    <property type="protein sequence ID" value="CAG8682848.1"/>
    <property type="molecule type" value="Genomic_DNA"/>
</dbReference>
<gene>
    <name evidence="2" type="ORF">CPELLU_LOCUS10894</name>
</gene>
<evidence type="ECO:0000313" key="3">
    <source>
        <dbReference type="Proteomes" id="UP000789759"/>
    </source>
</evidence>
<evidence type="ECO:0000256" key="1">
    <source>
        <dbReference type="SAM" id="Phobius"/>
    </source>
</evidence>
<keyword evidence="1" id="KW-0472">Membrane</keyword>
<feature type="transmembrane region" description="Helical" evidence="1">
    <location>
        <begin position="97"/>
        <end position="116"/>
    </location>
</feature>
<comment type="caution">
    <text evidence="2">The sequence shown here is derived from an EMBL/GenBank/DDBJ whole genome shotgun (WGS) entry which is preliminary data.</text>
</comment>
<keyword evidence="1" id="KW-1133">Transmembrane helix</keyword>
<feature type="transmembrane region" description="Helical" evidence="1">
    <location>
        <begin position="55"/>
        <end position="76"/>
    </location>
</feature>
<keyword evidence="3" id="KW-1185">Reference proteome</keyword>
<proteinExistence type="predicted"/>
<name>A0A9N9HKM9_9GLOM</name>
<dbReference type="AlphaFoldDB" id="A0A9N9HKM9"/>
<evidence type="ECO:0000313" key="2">
    <source>
        <dbReference type="EMBL" id="CAG8682848.1"/>
    </source>
</evidence>
<sequence>MTVEERIGEERIEEERTGLSIADLVEIRTFEGAYWRTSLAQFTFSLFILRIFEPAFFGTGIVFLMFGCALLGISFLRRRNTFDTLDHSKPFVTSGGCVAITGLVAMITYVTLLSLVCTLK</sequence>
<dbReference type="PANTHER" id="PTHR38646:SF1">
    <property type="entry name" value="DUF202 DOMAIN-CONTAINING PROTEIN"/>
    <property type="match status" value="1"/>
</dbReference>
<accession>A0A9N9HKM9</accession>
<keyword evidence="1" id="KW-0812">Transmembrane</keyword>
<reference evidence="2" key="1">
    <citation type="submission" date="2021-06" db="EMBL/GenBank/DDBJ databases">
        <authorList>
            <person name="Kallberg Y."/>
            <person name="Tangrot J."/>
            <person name="Rosling A."/>
        </authorList>
    </citation>
    <scope>NUCLEOTIDE SEQUENCE</scope>
    <source>
        <strain evidence="2">FL966</strain>
    </source>
</reference>
<dbReference type="OrthoDB" id="2555434at2759"/>
<dbReference type="PANTHER" id="PTHR38646">
    <property type="entry name" value="YALI0F00814P"/>
    <property type="match status" value="1"/>
</dbReference>